<organism evidence="2 3">
    <name type="scientific">Maribacter confluentis</name>
    <dbReference type="NCBI Taxonomy" id="1656093"/>
    <lineage>
        <taxon>Bacteria</taxon>
        <taxon>Pseudomonadati</taxon>
        <taxon>Bacteroidota</taxon>
        <taxon>Flavobacteriia</taxon>
        <taxon>Flavobacteriales</taxon>
        <taxon>Flavobacteriaceae</taxon>
        <taxon>Maribacter</taxon>
    </lineage>
</organism>
<evidence type="ECO:0000313" key="3">
    <source>
        <dbReference type="Proteomes" id="UP001168579"/>
    </source>
</evidence>
<accession>A0ABT8RQJ0</accession>
<gene>
    <name evidence="2" type="ORF">Q2T41_11085</name>
</gene>
<reference evidence="2" key="1">
    <citation type="journal article" date="2014" name="Int. J. Syst. Evol. Microbiol.">
        <title>Complete genome of a new Firmicutes species belonging to the dominant human colonic microbiota ('Ruminococcus bicirculans') reveals two chromosomes and a selective capacity to utilize plant glucans.</title>
        <authorList>
            <consortium name="NISC Comparative Sequencing Program"/>
            <person name="Wegmann U."/>
            <person name="Louis P."/>
            <person name="Goesmann A."/>
            <person name="Henrissat B."/>
            <person name="Duncan S.H."/>
            <person name="Flint H.J."/>
        </authorList>
    </citation>
    <scope>NUCLEOTIDE SEQUENCE</scope>
    <source>
        <strain evidence="2">CECT 8869</strain>
    </source>
</reference>
<name>A0ABT8RQJ0_9FLAO</name>
<feature type="domain" description="GIY-YIG" evidence="1">
    <location>
        <begin position="2"/>
        <end position="63"/>
    </location>
</feature>
<proteinExistence type="predicted"/>
<sequence>MYSLRGSDDSFYIGISSDIEHLLVYHEMGYFHSCYTFKRRPVKLVYSLNFTDVIQAILFEKRIRGGRGLKKLH</sequence>
<dbReference type="InterPro" id="IPR035901">
    <property type="entry name" value="GIY-YIG_endonuc_sf"/>
</dbReference>
<evidence type="ECO:0000259" key="1">
    <source>
        <dbReference type="Pfam" id="PF01541"/>
    </source>
</evidence>
<dbReference type="InterPro" id="IPR000305">
    <property type="entry name" value="GIY-YIG_endonuc"/>
</dbReference>
<evidence type="ECO:0000313" key="2">
    <source>
        <dbReference type="EMBL" id="MDO1513200.1"/>
    </source>
</evidence>
<protein>
    <submittedName>
        <fullName evidence="2">GIY-YIG nuclease family protein</fullName>
    </submittedName>
</protein>
<dbReference type="RefSeq" id="WP_304437433.1">
    <property type="nucleotide sequence ID" value="NZ_JAUKUC010000001.1"/>
</dbReference>
<dbReference type="Pfam" id="PF01541">
    <property type="entry name" value="GIY-YIG"/>
    <property type="match status" value="1"/>
</dbReference>
<dbReference type="EMBL" id="JAUKUC010000001">
    <property type="protein sequence ID" value="MDO1513200.1"/>
    <property type="molecule type" value="Genomic_DNA"/>
</dbReference>
<dbReference type="Proteomes" id="UP001168579">
    <property type="component" value="Unassembled WGS sequence"/>
</dbReference>
<keyword evidence="3" id="KW-1185">Reference proteome</keyword>
<comment type="caution">
    <text evidence="2">The sequence shown here is derived from an EMBL/GenBank/DDBJ whole genome shotgun (WGS) entry which is preliminary data.</text>
</comment>
<dbReference type="Gene3D" id="3.40.1440.10">
    <property type="entry name" value="GIY-YIG endonuclease"/>
    <property type="match status" value="1"/>
</dbReference>
<reference evidence="2" key="2">
    <citation type="submission" date="2023-06" db="EMBL/GenBank/DDBJ databases">
        <authorList>
            <person name="Lucena T."/>
            <person name="Sun Q."/>
        </authorList>
    </citation>
    <scope>NUCLEOTIDE SEQUENCE</scope>
    <source>
        <strain evidence="2">CECT 8869</strain>
    </source>
</reference>